<evidence type="ECO:0000313" key="4">
    <source>
        <dbReference type="Proteomes" id="UP000009168"/>
    </source>
</evidence>
<dbReference type="GeneID" id="7844642"/>
<keyword evidence="1" id="KW-0175">Coiled coil</keyword>
<dbReference type="STRING" id="312017.Q23KC1"/>
<feature type="coiled-coil region" evidence="1">
    <location>
        <begin position="184"/>
        <end position="218"/>
    </location>
</feature>
<feature type="coiled-coil region" evidence="1">
    <location>
        <begin position="422"/>
        <end position="480"/>
    </location>
</feature>
<dbReference type="Proteomes" id="UP000009168">
    <property type="component" value="Unassembled WGS sequence"/>
</dbReference>
<gene>
    <name evidence="3" type="ORF">TTHERM_00194140</name>
</gene>
<evidence type="ECO:0000256" key="1">
    <source>
        <dbReference type="SAM" id="Coils"/>
    </source>
</evidence>
<accession>Q23KC1</accession>
<reference evidence="4" key="1">
    <citation type="journal article" date="2006" name="PLoS Biol.">
        <title>Macronuclear genome sequence of the ciliate Tetrahymena thermophila, a model eukaryote.</title>
        <authorList>
            <person name="Eisen J.A."/>
            <person name="Coyne R.S."/>
            <person name="Wu M."/>
            <person name="Wu D."/>
            <person name="Thiagarajan M."/>
            <person name="Wortman J.R."/>
            <person name="Badger J.H."/>
            <person name="Ren Q."/>
            <person name="Amedeo P."/>
            <person name="Jones K.M."/>
            <person name="Tallon L.J."/>
            <person name="Delcher A.L."/>
            <person name="Salzberg S.L."/>
            <person name="Silva J.C."/>
            <person name="Haas B.J."/>
            <person name="Majoros W.H."/>
            <person name="Farzad M."/>
            <person name="Carlton J.M."/>
            <person name="Smith R.K. Jr."/>
            <person name="Garg J."/>
            <person name="Pearlman R.E."/>
            <person name="Karrer K.M."/>
            <person name="Sun L."/>
            <person name="Manning G."/>
            <person name="Elde N.C."/>
            <person name="Turkewitz A.P."/>
            <person name="Asai D.J."/>
            <person name="Wilkes D.E."/>
            <person name="Wang Y."/>
            <person name="Cai H."/>
            <person name="Collins K."/>
            <person name="Stewart B.A."/>
            <person name="Lee S.R."/>
            <person name="Wilamowska K."/>
            <person name="Weinberg Z."/>
            <person name="Ruzzo W.L."/>
            <person name="Wloga D."/>
            <person name="Gaertig J."/>
            <person name="Frankel J."/>
            <person name="Tsao C.-C."/>
            <person name="Gorovsky M.A."/>
            <person name="Keeling P.J."/>
            <person name="Waller R.F."/>
            <person name="Patron N.J."/>
            <person name="Cherry J.M."/>
            <person name="Stover N.A."/>
            <person name="Krieger C.J."/>
            <person name="del Toro C."/>
            <person name="Ryder H.F."/>
            <person name="Williamson S.C."/>
            <person name="Barbeau R.A."/>
            <person name="Hamilton E.P."/>
            <person name="Orias E."/>
        </authorList>
    </citation>
    <scope>NUCLEOTIDE SEQUENCE [LARGE SCALE GENOMIC DNA]</scope>
    <source>
        <strain evidence="4">SB210</strain>
    </source>
</reference>
<feature type="region of interest" description="Disordered" evidence="2">
    <location>
        <begin position="1"/>
        <end position="26"/>
    </location>
</feature>
<organism evidence="3 4">
    <name type="scientific">Tetrahymena thermophila (strain SB210)</name>
    <dbReference type="NCBI Taxonomy" id="312017"/>
    <lineage>
        <taxon>Eukaryota</taxon>
        <taxon>Sar</taxon>
        <taxon>Alveolata</taxon>
        <taxon>Ciliophora</taxon>
        <taxon>Intramacronucleata</taxon>
        <taxon>Oligohymenophorea</taxon>
        <taxon>Hymenostomatida</taxon>
        <taxon>Tetrahymenina</taxon>
        <taxon>Tetrahymenidae</taxon>
        <taxon>Tetrahymena</taxon>
    </lineage>
</organism>
<proteinExistence type="predicted"/>
<evidence type="ECO:0000313" key="3">
    <source>
        <dbReference type="EMBL" id="EAR96922.2"/>
    </source>
</evidence>
<dbReference type="AlphaFoldDB" id="Q23KC1"/>
<dbReference type="OrthoDB" id="294400at2759"/>
<dbReference type="eggNOG" id="ENOG502SBJY">
    <property type="taxonomic scope" value="Eukaryota"/>
</dbReference>
<protein>
    <submittedName>
        <fullName evidence="3">Uncharacterized protein</fullName>
    </submittedName>
</protein>
<dbReference type="EMBL" id="GG662673">
    <property type="protein sequence ID" value="EAR96922.2"/>
    <property type="molecule type" value="Genomic_DNA"/>
</dbReference>
<feature type="coiled-coil region" evidence="1">
    <location>
        <begin position="124"/>
        <end position="158"/>
    </location>
</feature>
<dbReference type="KEGG" id="tet:TTHERM_00194140"/>
<feature type="region of interest" description="Disordered" evidence="2">
    <location>
        <begin position="586"/>
        <end position="611"/>
    </location>
</feature>
<dbReference type="HOGENOM" id="CLU_397182_0_0_1"/>
<name>Q23KC1_TETTS</name>
<sequence length="651" mass="77718">MSRSSQRSIVRDQFQNEEEEEDDLLGEKDVERLNNLWKNMKEEKKLMNLSTSSMNFKDKGRQRLNYNLSQEREDQWHPEQTADYQKKLYQQSQKEDQPNEDEFLSPQFDPVFMEQKLQESYNLLTKAQEKNSTLVKKLAEAEDELDKCHQKIAKISQMEQMKNSQLSNAKYQEQYTVNLLQGDLDEKDKLIKQLRLSLEEYQEKCNLLLAENNMIKEKNANLCQELDSKISENNRIKSKLGEVEKIIDEMILEKNSKGVVMLEIDYLKNDIEKLLQLLGQTAEFKDFFKFAKDSRDITNLKFIPKLANVKQDIDDKVIKVPINQKMLWVPRDAFSFALHLKQKYNGKLDEKCIEEFLFGYNKIFSEREEKQMERYKKIYTTQITSLKLQLEKKTSYKQATSQTKKATSTIRKSTNSVVSKSNANIEKQLDDLTRMTEQNKENQLFLTDAIKLQEEYERQLQEKQIQIEELNLKVQELQVQGMKYDKLNYMEGSVWMLDKILKEVLRFRENIIQMTKQINNNAFKNQNQKEILQNYKWFVDNVELNGEQLIEKINYMKESTQKSISNVKKQQGNDLQESFHQFEQQQNQKQQEYSKNNQQNEYSNFNNNPYLNEMDFQRTLSTQSPQLYQNYTSTYRNERDFHDNPQTQFNY</sequence>
<dbReference type="InParanoid" id="Q23KC1"/>
<dbReference type="RefSeq" id="XP_001017167.2">
    <property type="nucleotide sequence ID" value="XM_001017167.3"/>
</dbReference>
<evidence type="ECO:0000256" key="2">
    <source>
        <dbReference type="SAM" id="MobiDB-lite"/>
    </source>
</evidence>
<feature type="compositionally biased region" description="Acidic residues" evidence="2">
    <location>
        <begin position="15"/>
        <end position="24"/>
    </location>
</feature>
<keyword evidence="4" id="KW-1185">Reference proteome</keyword>